<protein>
    <submittedName>
        <fullName evidence="1">Uncharacterized protein</fullName>
    </submittedName>
</protein>
<evidence type="ECO:0000313" key="1">
    <source>
        <dbReference type="EMBL" id="AXA25634.1"/>
    </source>
</evidence>
<name>A0AAD0L8B1_PSEPU</name>
<dbReference type="RefSeq" id="WP_112898606.1">
    <property type="nucleotide sequence ID" value="NZ_CP030750.1"/>
</dbReference>
<gene>
    <name evidence="1" type="ORF">C1S65_16495</name>
</gene>
<reference evidence="1 2" key="1">
    <citation type="submission" date="2018-06" db="EMBL/GenBank/DDBJ databases">
        <title>The genome of Pseudomonas putida NX-1, a lignin degrader.</title>
        <authorList>
            <person name="Xu Z."/>
        </authorList>
    </citation>
    <scope>NUCLEOTIDE SEQUENCE [LARGE SCALE GENOMIC DNA]</scope>
    <source>
        <strain evidence="1 2">NX-1</strain>
    </source>
</reference>
<proteinExistence type="predicted"/>
<organism evidence="1 2">
    <name type="scientific">Pseudomonas putida</name>
    <name type="common">Arthrobacter siderocapsulatus</name>
    <dbReference type="NCBI Taxonomy" id="303"/>
    <lineage>
        <taxon>Bacteria</taxon>
        <taxon>Pseudomonadati</taxon>
        <taxon>Pseudomonadota</taxon>
        <taxon>Gammaproteobacteria</taxon>
        <taxon>Pseudomonadales</taxon>
        <taxon>Pseudomonadaceae</taxon>
        <taxon>Pseudomonas</taxon>
    </lineage>
</organism>
<evidence type="ECO:0000313" key="2">
    <source>
        <dbReference type="Proteomes" id="UP000251617"/>
    </source>
</evidence>
<dbReference type="EMBL" id="CP030750">
    <property type="protein sequence ID" value="AXA25634.1"/>
    <property type="molecule type" value="Genomic_DNA"/>
</dbReference>
<dbReference type="AlphaFoldDB" id="A0AAD0L8B1"/>
<accession>A0AAD0L8B1</accession>
<dbReference type="Proteomes" id="UP000251617">
    <property type="component" value="Chromosome"/>
</dbReference>
<sequence length="89" mass="9552">MQQNYLLTISDLFLTRKGVRCGACSEVAILDDGVEVDRVVFSGKTTHFRRCYKGKPGLSAVITSGPGSIEMKPGLLGMTTDKVVGAYPV</sequence>